<dbReference type="WBParaSite" id="ASIM_0000052001-mRNA-1">
    <property type="protein sequence ID" value="ASIM_0000052001-mRNA-1"/>
    <property type="gene ID" value="ASIM_0000052001"/>
</dbReference>
<sequence length="423" mass="48123">MDLEIDTESADAAVLQLFARREPETMEVVVVGTSVSSRPPKHDNSEDGDDNISEDVQDASNKVSTSYSTAKWRNGTRCIAKGCTNRATDMLNWREELCEHGKRQAICKKCRITQPYRLHYVNRSNHQLTMLFAELLLSKTAYKKINDSACLPAYHWRICSDHFHVSQLGNPMAFPVLGIGKTHAQIREISRRHGVEDQLPANFDEISLECQRLTPCFSLTRNIPSTVSCSSTPDNIRDEWDDSNESIKRYYEWSSRGQRQSNETQVKGQTDSDEDSKTGDGIDKDEVMPLKGGGRSLIDEDEVRGRAEHQHRVRGPRLGRRNLRRRTVQVGKNLVTSGSNKNEMSDSEEMKSQLTKQNKPQQKRENLCQDETVSKVRSKKRGRKRGRVDLGDSHHSIETGASKKHKRTANEKNAQHNYDRTVS</sequence>
<accession>A0A0M3IZ39</accession>
<gene>
    <name evidence="2" type="ORF">ASIM_LOCUS422</name>
</gene>
<evidence type="ECO:0000313" key="4">
    <source>
        <dbReference type="WBParaSite" id="ASIM_0000052001-mRNA-1"/>
    </source>
</evidence>
<keyword evidence="3" id="KW-1185">Reference proteome</keyword>
<feature type="compositionally biased region" description="Basic residues" evidence="1">
    <location>
        <begin position="311"/>
        <end position="327"/>
    </location>
</feature>
<reference evidence="2 3" key="2">
    <citation type="submission" date="2018-11" db="EMBL/GenBank/DDBJ databases">
        <authorList>
            <consortium name="Pathogen Informatics"/>
        </authorList>
    </citation>
    <scope>NUCLEOTIDE SEQUENCE [LARGE SCALE GENOMIC DNA]</scope>
</reference>
<feature type="region of interest" description="Disordered" evidence="1">
    <location>
        <begin position="32"/>
        <end position="62"/>
    </location>
</feature>
<feature type="compositionally biased region" description="Basic and acidic residues" evidence="1">
    <location>
        <begin position="408"/>
        <end position="423"/>
    </location>
</feature>
<feature type="compositionally biased region" description="Polar residues" evidence="1">
    <location>
        <begin position="255"/>
        <end position="269"/>
    </location>
</feature>
<dbReference type="AlphaFoldDB" id="A0A0M3IZ39"/>
<feature type="compositionally biased region" description="Basic residues" evidence="1">
    <location>
        <begin position="376"/>
        <end position="386"/>
    </location>
</feature>
<feature type="compositionally biased region" description="Basic and acidic residues" evidence="1">
    <location>
        <begin position="387"/>
        <end position="397"/>
    </location>
</feature>
<reference evidence="4" key="1">
    <citation type="submission" date="2017-02" db="UniProtKB">
        <authorList>
            <consortium name="WormBaseParasite"/>
        </authorList>
    </citation>
    <scope>IDENTIFICATION</scope>
</reference>
<name>A0A0M3IZ39_ANISI</name>
<evidence type="ECO:0000313" key="2">
    <source>
        <dbReference type="EMBL" id="VDK17694.1"/>
    </source>
</evidence>
<feature type="compositionally biased region" description="Basic and acidic residues" evidence="1">
    <location>
        <begin position="275"/>
        <end position="288"/>
    </location>
</feature>
<feature type="compositionally biased region" description="Acidic residues" evidence="1">
    <location>
        <begin position="46"/>
        <end position="57"/>
    </location>
</feature>
<proteinExistence type="predicted"/>
<evidence type="ECO:0000256" key="1">
    <source>
        <dbReference type="SAM" id="MobiDB-lite"/>
    </source>
</evidence>
<evidence type="ECO:0000313" key="3">
    <source>
        <dbReference type="Proteomes" id="UP000267096"/>
    </source>
</evidence>
<organism evidence="4">
    <name type="scientific">Anisakis simplex</name>
    <name type="common">Herring worm</name>
    <dbReference type="NCBI Taxonomy" id="6269"/>
    <lineage>
        <taxon>Eukaryota</taxon>
        <taxon>Metazoa</taxon>
        <taxon>Ecdysozoa</taxon>
        <taxon>Nematoda</taxon>
        <taxon>Chromadorea</taxon>
        <taxon>Rhabditida</taxon>
        <taxon>Spirurina</taxon>
        <taxon>Ascaridomorpha</taxon>
        <taxon>Ascaridoidea</taxon>
        <taxon>Anisakidae</taxon>
        <taxon>Anisakis</taxon>
        <taxon>Anisakis simplex complex</taxon>
    </lineage>
</organism>
<feature type="region of interest" description="Disordered" evidence="1">
    <location>
        <begin position="252"/>
        <end position="423"/>
    </location>
</feature>
<dbReference type="EMBL" id="UYRR01000252">
    <property type="protein sequence ID" value="VDK17694.1"/>
    <property type="molecule type" value="Genomic_DNA"/>
</dbReference>
<dbReference type="Proteomes" id="UP000267096">
    <property type="component" value="Unassembled WGS sequence"/>
</dbReference>
<protein>
    <submittedName>
        <fullName evidence="4">THAP-type domain-containing protein</fullName>
    </submittedName>
</protein>
<dbReference type="OrthoDB" id="10617024at2759"/>